<dbReference type="EMBL" id="WTYC01000002">
    <property type="protein sequence ID" value="MXO47610.1"/>
    <property type="molecule type" value="Genomic_DNA"/>
</dbReference>
<name>A0A844XPS3_9SPHN</name>
<dbReference type="Proteomes" id="UP000448199">
    <property type="component" value="Unassembled WGS sequence"/>
</dbReference>
<evidence type="ECO:0000313" key="2">
    <source>
        <dbReference type="Proteomes" id="UP000448199"/>
    </source>
</evidence>
<proteinExistence type="predicted"/>
<comment type="caution">
    <text evidence="1">The sequence shown here is derived from an EMBL/GenBank/DDBJ whole genome shotgun (WGS) entry which is preliminary data.</text>
</comment>
<organism evidence="1 2">
    <name type="scientific">Qipengyuania vulgaris</name>
    <dbReference type="NCBI Taxonomy" id="291985"/>
    <lineage>
        <taxon>Bacteria</taxon>
        <taxon>Pseudomonadati</taxon>
        <taxon>Pseudomonadota</taxon>
        <taxon>Alphaproteobacteria</taxon>
        <taxon>Sphingomonadales</taxon>
        <taxon>Erythrobacteraceae</taxon>
        <taxon>Qipengyuania</taxon>
    </lineage>
</organism>
<dbReference type="OrthoDB" id="7594608at2"/>
<sequence>MAGNTGWLWTVIGFLLAGCSVQSEQDELTTEIAQSIRVGDEAADAKPGYGFDLYPGAEVTSSLMDGMSLTIQTDDNLSEIVSFYEDQFLEKGWQLESSELNERKATLSGARTGNQKETMKITVAETQRGQGQYHLLFMKLISD</sequence>
<reference evidence="1 2" key="1">
    <citation type="submission" date="2019-12" db="EMBL/GenBank/DDBJ databases">
        <title>Genomic-based taxomic classification of the family Erythrobacteraceae.</title>
        <authorList>
            <person name="Xu L."/>
        </authorList>
    </citation>
    <scope>NUCLEOTIDE SEQUENCE [LARGE SCALE GENOMIC DNA]</scope>
    <source>
        <strain evidence="1 2">DSM 17792</strain>
    </source>
</reference>
<evidence type="ECO:0000313" key="1">
    <source>
        <dbReference type="EMBL" id="MXO47610.1"/>
    </source>
</evidence>
<dbReference type="RefSeq" id="WP_160727171.1">
    <property type="nucleotide sequence ID" value="NZ_WTYC01000002.1"/>
</dbReference>
<protein>
    <submittedName>
        <fullName evidence="1">Uncharacterized protein</fullName>
    </submittedName>
</protein>
<dbReference type="AlphaFoldDB" id="A0A844XPS3"/>
<accession>A0A844XPS3</accession>
<keyword evidence="2" id="KW-1185">Reference proteome</keyword>
<gene>
    <name evidence="1" type="ORF">GRI69_04995</name>
</gene>